<keyword evidence="4" id="KW-1185">Reference proteome</keyword>
<evidence type="ECO:0000313" key="3">
    <source>
        <dbReference type="EMBL" id="QDU84112.1"/>
    </source>
</evidence>
<dbReference type="Proteomes" id="UP000319342">
    <property type="component" value="Chromosome"/>
</dbReference>
<dbReference type="RefSeq" id="WP_419186366.1">
    <property type="nucleotide sequence ID" value="NZ_CP036290.1"/>
</dbReference>
<evidence type="ECO:0000256" key="2">
    <source>
        <dbReference type="SAM" id="Phobius"/>
    </source>
</evidence>
<dbReference type="AlphaFoldDB" id="A0A518CY03"/>
<evidence type="ECO:0000313" key="4">
    <source>
        <dbReference type="Proteomes" id="UP000319342"/>
    </source>
</evidence>
<dbReference type="EMBL" id="CP036290">
    <property type="protein sequence ID" value="QDU84112.1"/>
    <property type="molecule type" value="Genomic_DNA"/>
</dbReference>
<gene>
    <name evidence="3" type="ORF">Pla163_12160</name>
</gene>
<feature type="transmembrane region" description="Helical" evidence="2">
    <location>
        <begin position="15"/>
        <end position="34"/>
    </location>
</feature>
<keyword evidence="2" id="KW-0812">Transmembrane</keyword>
<feature type="region of interest" description="Disordered" evidence="1">
    <location>
        <begin position="49"/>
        <end position="72"/>
    </location>
</feature>
<reference evidence="3 4" key="1">
    <citation type="submission" date="2019-02" db="EMBL/GenBank/DDBJ databases">
        <title>Deep-cultivation of Planctomycetes and their phenomic and genomic characterization uncovers novel biology.</title>
        <authorList>
            <person name="Wiegand S."/>
            <person name="Jogler M."/>
            <person name="Boedeker C."/>
            <person name="Pinto D."/>
            <person name="Vollmers J."/>
            <person name="Rivas-Marin E."/>
            <person name="Kohn T."/>
            <person name="Peeters S.H."/>
            <person name="Heuer A."/>
            <person name="Rast P."/>
            <person name="Oberbeckmann S."/>
            <person name="Bunk B."/>
            <person name="Jeske O."/>
            <person name="Meyerdierks A."/>
            <person name="Storesund J.E."/>
            <person name="Kallscheuer N."/>
            <person name="Luecker S."/>
            <person name="Lage O.M."/>
            <person name="Pohl T."/>
            <person name="Merkel B.J."/>
            <person name="Hornburger P."/>
            <person name="Mueller R.-W."/>
            <person name="Bruemmer F."/>
            <person name="Labrenz M."/>
            <person name="Spormann A.M."/>
            <person name="Op den Camp H."/>
            <person name="Overmann J."/>
            <person name="Amann R."/>
            <person name="Jetten M.S.M."/>
            <person name="Mascher T."/>
            <person name="Medema M.H."/>
            <person name="Devos D.P."/>
            <person name="Kaster A.-K."/>
            <person name="Ovreas L."/>
            <person name="Rohde M."/>
            <person name="Galperin M.Y."/>
            <person name="Jogler C."/>
        </authorList>
    </citation>
    <scope>NUCLEOTIDE SEQUENCE [LARGE SCALE GENOMIC DNA]</scope>
    <source>
        <strain evidence="3 4">Pla163</strain>
    </source>
</reference>
<accession>A0A518CY03</accession>
<feature type="compositionally biased region" description="Basic and acidic residues" evidence="1">
    <location>
        <begin position="54"/>
        <end position="72"/>
    </location>
</feature>
<organism evidence="3 4">
    <name type="scientific">Rohdeia mirabilis</name>
    <dbReference type="NCBI Taxonomy" id="2528008"/>
    <lineage>
        <taxon>Bacteria</taxon>
        <taxon>Pseudomonadati</taxon>
        <taxon>Planctomycetota</taxon>
        <taxon>Planctomycetia</taxon>
        <taxon>Planctomycetia incertae sedis</taxon>
        <taxon>Rohdeia</taxon>
    </lineage>
</organism>
<sequence length="72" mass="8220">MLRDVVAGADFSTNAVIALLVFFLVFVGLTVWVLSRRQRTVDRWAGLPLDDDEAAPREPRTEPHLRDDRNRS</sequence>
<evidence type="ECO:0000256" key="1">
    <source>
        <dbReference type="SAM" id="MobiDB-lite"/>
    </source>
</evidence>
<name>A0A518CY03_9BACT</name>
<protein>
    <submittedName>
        <fullName evidence="3">Cbb3-type cytochrome oxidase component FixQ</fullName>
    </submittedName>
</protein>
<proteinExistence type="predicted"/>
<keyword evidence="2" id="KW-0472">Membrane</keyword>
<keyword evidence="2" id="KW-1133">Transmembrane helix</keyword>